<dbReference type="Gene3D" id="3.60.21.10">
    <property type="match status" value="1"/>
</dbReference>
<proteinExistence type="predicted"/>
<gene>
    <name evidence="1" type="ORF">ASJ80_00780</name>
</gene>
<dbReference type="AlphaFoldDB" id="A0A2A2H2H0"/>
<keyword evidence="2" id="KW-1185">Reference proteome</keyword>
<reference evidence="1 2" key="1">
    <citation type="journal article" date="2017" name="BMC Genomics">
        <title>Genomic analysis of methanogenic archaea reveals a shift towards energy conservation.</title>
        <authorList>
            <person name="Gilmore S.P."/>
            <person name="Henske J.K."/>
            <person name="Sexton J.A."/>
            <person name="Solomon K.V."/>
            <person name="Seppala S."/>
            <person name="Yoo J.I."/>
            <person name="Huyett L.M."/>
            <person name="Pressman A."/>
            <person name="Cogan J.Z."/>
            <person name="Kivenson V."/>
            <person name="Peng X."/>
            <person name="Tan Y."/>
            <person name="Valentine D.L."/>
            <person name="O'Malley M.A."/>
        </authorList>
    </citation>
    <scope>NUCLEOTIDE SEQUENCE [LARGE SCALE GENOMIC DNA]</scope>
    <source>
        <strain evidence="1 2">M.o.H.</strain>
    </source>
</reference>
<accession>A0A2A2H2H0</accession>
<dbReference type="OrthoDB" id="9937at2157"/>
<evidence type="ECO:0000313" key="2">
    <source>
        <dbReference type="Proteomes" id="UP000217784"/>
    </source>
</evidence>
<dbReference type="InterPro" id="IPR029052">
    <property type="entry name" value="Metallo-depent_PP-like"/>
</dbReference>
<dbReference type="RefSeq" id="WP_083240875.1">
    <property type="nucleotide sequence ID" value="NZ_LMVM01000038.1"/>
</dbReference>
<organism evidence="1 2">
    <name type="scientific">Methanobacterium bryantii</name>
    <dbReference type="NCBI Taxonomy" id="2161"/>
    <lineage>
        <taxon>Archaea</taxon>
        <taxon>Methanobacteriati</taxon>
        <taxon>Methanobacteriota</taxon>
        <taxon>Methanomada group</taxon>
        <taxon>Methanobacteria</taxon>
        <taxon>Methanobacteriales</taxon>
        <taxon>Methanobacteriaceae</taxon>
        <taxon>Methanobacterium</taxon>
    </lineage>
</organism>
<evidence type="ECO:0000313" key="1">
    <source>
        <dbReference type="EMBL" id="PAV03520.1"/>
    </source>
</evidence>
<comment type="caution">
    <text evidence="1">The sequence shown here is derived from an EMBL/GenBank/DDBJ whole genome shotgun (WGS) entry which is preliminary data.</text>
</comment>
<dbReference type="Proteomes" id="UP000217784">
    <property type="component" value="Unassembled WGS sequence"/>
</dbReference>
<dbReference type="EMBL" id="LMVM01000038">
    <property type="protein sequence ID" value="PAV03520.1"/>
    <property type="molecule type" value="Genomic_DNA"/>
</dbReference>
<sequence>MDLIVMQKNQWNGQKIIKDRNIEFLRNLKRKIQIKIDSVNIMMVHGSPRDPVSEYIFQSTSDSTLKSFLES</sequence>
<dbReference type="SUPFAM" id="SSF56300">
    <property type="entry name" value="Metallo-dependent phosphatases"/>
    <property type="match status" value="1"/>
</dbReference>
<name>A0A2A2H2H0_METBR</name>
<protein>
    <submittedName>
        <fullName evidence="1">Uncharacterized protein</fullName>
    </submittedName>
</protein>